<keyword evidence="3" id="KW-1185">Reference proteome</keyword>
<sequence length="214" mass="22688">MAIETVAARCSSELHLLWWGILPIIPPRGICVTNLSTGPLIKSRAIRSAVKLFLIGMLALPLHGLPRAHGSTCTTKAGVDATCAGCGSCPVTQVGQRCGCCSKMRKPAVTRPPKATSGCCSKRDSGQQESRSSDAGSDSGSVGEGCLCVKPAEPAFPESDARPVLKRLAEQLQGAVVRLPSRWLADSSERREYLIDPAVEPSNGRLARLGVWRI</sequence>
<proteinExistence type="predicted"/>
<feature type="compositionally biased region" description="Low complexity" evidence="1">
    <location>
        <begin position="129"/>
        <end position="142"/>
    </location>
</feature>
<reference evidence="2 3" key="1">
    <citation type="submission" date="2019-02" db="EMBL/GenBank/DDBJ databases">
        <title>Deep-cultivation of Planctomycetes and their phenomic and genomic characterization uncovers novel biology.</title>
        <authorList>
            <person name="Wiegand S."/>
            <person name="Jogler M."/>
            <person name="Boedeker C."/>
            <person name="Pinto D."/>
            <person name="Vollmers J."/>
            <person name="Rivas-Marin E."/>
            <person name="Kohn T."/>
            <person name="Peeters S.H."/>
            <person name="Heuer A."/>
            <person name="Rast P."/>
            <person name="Oberbeckmann S."/>
            <person name="Bunk B."/>
            <person name="Jeske O."/>
            <person name="Meyerdierks A."/>
            <person name="Storesund J.E."/>
            <person name="Kallscheuer N."/>
            <person name="Luecker S."/>
            <person name="Lage O.M."/>
            <person name="Pohl T."/>
            <person name="Merkel B.J."/>
            <person name="Hornburger P."/>
            <person name="Mueller R.-W."/>
            <person name="Bruemmer F."/>
            <person name="Labrenz M."/>
            <person name="Spormann A.M."/>
            <person name="Op Den Camp H."/>
            <person name="Overmann J."/>
            <person name="Amann R."/>
            <person name="Jetten M.S.M."/>
            <person name="Mascher T."/>
            <person name="Medema M.H."/>
            <person name="Devos D.P."/>
            <person name="Kaster A.-K."/>
            <person name="Ovreas L."/>
            <person name="Rohde M."/>
            <person name="Galperin M.Y."/>
            <person name="Jogler C."/>
        </authorList>
    </citation>
    <scope>NUCLEOTIDE SEQUENCE [LARGE SCALE GENOMIC DNA]</scope>
    <source>
        <strain evidence="2 3">Mal64</strain>
    </source>
</reference>
<comment type="caution">
    <text evidence="2">The sequence shown here is derived from an EMBL/GenBank/DDBJ whole genome shotgun (WGS) entry which is preliminary data.</text>
</comment>
<evidence type="ECO:0000313" key="3">
    <source>
        <dbReference type="Proteomes" id="UP000315440"/>
    </source>
</evidence>
<dbReference type="EMBL" id="SJPQ01000004">
    <property type="protein sequence ID" value="TWT86693.1"/>
    <property type="molecule type" value="Genomic_DNA"/>
</dbReference>
<dbReference type="Proteomes" id="UP000315440">
    <property type="component" value="Unassembled WGS sequence"/>
</dbReference>
<organism evidence="2 3">
    <name type="scientific">Pseudobythopirellula maris</name>
    <dbReference type="NCBI Taxonomy" id="2527991"/>
    <lineage>
        <taxon>Bacteria</taxon>
        <taxon>Pseudomonadati</taxon>
        <taxon>Planctomycetota</taxon>
        <taxon>Planctomycetia</taxon>
        <taxon>Pirellulales</taxon>
        <taxon>Lacipirellulaceae</taxon>
        <taxon>Pseudobythopirellula</taxon>
    </lineage>
</organism>
<name>A0A5C5ZJR8_9BACT</name>
<evidence type="ECO:0000256" key="1">
    <source>
        <dbReference type="SAM" id="MobiDB-lite"/>
    </source>
</evidence>
<protein>
    <submittedName>
        <fullName evidence="2">Uncharacterized protein</fullName>
    </submittedName>
</protein>
<feature type="region of interest" description="Disordered" evidence="1">
    <location>
        <begin position="106"/>
        <end position="142"/>
    </location>
</feature>
<evidence type="ECO:0000313" key="2">
    <source>
        <dbReference type="EMBL" id="TWT86693.1"/>
    </source>
</evidence>
<accession>A0A5C5ZJR8</accession>
<dbReference type="AlphaFoldDB" id="A0A5C5ZJR8"/>
<gene>
    <name evidence="2" type="ORF">Mal64_35220</name>
</gene>